<dbReference type="Pfam" id="PF13457">
    <property type="entry name" value="GW"/>
    <property type="match status" value="5"/>
</dbReference>
<dbReference type="SUPFAM" id="SSF82057">
    <property type="entry name" value="Prokaryotic SH3-related domain"/>
    <property type="match status" value="5"/>
</dbReference>
<evidence type="ECO:0000256" key="7">
    <source>
        <dbReference type="ARBA" id="ARBA00016987"/>
    </source>
</evidence>
<evidence type="ECO:0000256" key="6">
    <source>
        <dbReference type="ARBA" id="ARBA00012566"/>
    </source>
</evidence>
<comment type="catalytic activity">
    <reaction evidence="14">
        <text>an N(4)-(oligosaccharide-(1-&gt;3)-[oligosaccharide-(1-&gt;6)]-beta-D-Man-(1-&gt;4)-beta-D-GlcNAc-(1-&gt;4)-alpha-D-GlcNAc)-L-asparaginyl-[protein] + H2O = an oligosaccharide-(1-&gt;3)-[oligosaccharide-(1-&gt;6)]-beta-D-Man-(1-&gt;4)-D-GlcNAc + N(4)-(N-acetyl-beta-D-glucosaminyl)-L-asparaginyl-[protein]</text>
        <dbReference type="Rhea" id="RHEA:73067"/>
        <dbReference type="Rhea" id="RHEA-COMP:12603"/>
        <dbReference type="Rhea" id="RHEA-COMP:18176"/>
        <dbReference type="ChEBI" id="CHEBI:15377"/>
        <dbReference type="ChEBI" id="CHEBI:132248"/>
        <dbReference type="ChEBI" id="CHEBI:192714"/>
        <dbReference type="ChEBI" id="CHEBI:192715"/>
        <dbReference type="EC" id="3.2.1.96"/>
    </reaction>
</comment>
<evidence type="ECO:0000256" key="4">
    <source>
        <dbReference type="ARBA" id="ARBA00010266"/>
    </source>
</evidence>
<evidence type="ECO:0000256" key="10">
    <source>
        <dbReference type="ARBA" id="ARBA00022737"/>
    </source>
</evidence>
<feature type="domain" description="GW" evidence="15">
    <location>
        <begin position="322"/>
        <end position="404"/>
    </location>
</feature>
<sequence length="850" mass="94766">MKKTKWIVLVLSTTFFIGIERVSASSAVNDYILKNNITPAREQVNYRITMQNPANNGGINMNFKFGKPQMVIIHDVGVEFSTIDNEITYMVNHQDSAFVHSFVDGSQLKTIADTSKIAWGAGPFGNRYADQIEQIRVNSKGEFAQQIASLANWTANQMIRYGMGAPKLVSIANKDLDGNLASHENISYKWGGTDHVDPVAYWNGRGQKYFYQKYDMSQFRDLVAYYYNKSSFDTMSNQKTVNYSAQINENGRNDGLFIGGPWRATNSSMRAAGMAPQYDQQRVTVTQTADTTNGSWAEILLTNGQKYWVDIKALQAVDTIRNQKIVNYTAQVNENGRNDGLFIDGPWRATINSMRAAGMAPQYDQQHVTVTQTADTKNGSWSEIMLSTGQKYWIDSRALQAVDAMSNQKVVNYAAEINENGRNDGLFVGGPWRATISSMRAASMAPQYDHQTVTVTQTADTKNGSWAEILLTSGQKYWIDIKALKSINAFDAMSNQKTVNYSAQINENGRNDGLFIGGPWRATVSSMRAAGMAPQYHQQRVTVTQTADTKNGSWAEMTLTSGQRYWIDIRALKTLESFDAMSNQKAVNYQARINENGRNDGLFIGGPWRATLNSMHAAGMAPQYDQQTVTVTQTADTKNGSWAEITMRSGQKYWIDLRALSASQTPTGQKDININQLSLTGVSVTQKQWLSNLLPDAVTVARNNNLWPSVVLSQAITESAWGQSELATQANNLFGVKATSDWHGAVYNVKTREVAHQEMSVVDFTNKTIHVKKGDSYYVMAAFKKYTTQADGLNDYVDKMATNYRQALRSNSTNYRDAATHLQQAGYATDPNYASSMITRIARYVLNAFD</sequence>
<keyword evidence="8" id="KW-0964">Secreted</keyword>
<comment type="caution">
    <text evidence="16">The sequence shown here is derived from an EMBL/GenBank/DDBJ whole genome shotgun (WGS) entry which is preliminary data.</text>
</comment>
<feature type="domain" description="GW" evidence="15">
    <location>
        <begin position="495"/>
        <end position="577"/>
    </location>
</feature>
<evidence type="ECO:0000313" key="16">
    <source>
        <dbReference type="EMBL" id="GDZ83801.1"/>
    </source>
</evidence>
<gene>
    <name evidence="16" type="ORF">LCIT_10430</name>
</gene>
<evidence type="ECO:0000256" key="9">
    <source>
        <dbReference type="ARBA" id="ARBA00022729"/>
    </source>
</evidence>
<dbReference type="CDD" id="cd06583">
    <property type="entry name" value="PGRP"/>
    <property type="match status" value="1"/>
</dbReference>
<dbReference type="PANTHER" id="PTHR33308:SF9">
    <property type="entry name" value="PEPTIDOGLYCAN HYDROLASE FLGJ"/>
    <property type="match status" value="1"/>
</dbReference>
<dbReference type="GO" id="GO:0033925">
    <property type="term" value="F:mannosyl-glycoprotein endo-beta-N-acetylglucosaminidase activity"/>
    <property type="evidence" value="ECO:0007669"/>
    <property type="project" value="UniProtKB-EC"/>
</dbReference>
<evidence type="ECO:0000259" key="15">
    <source>
        <dbReference type="PROSITE" id="PS51780"/>
    </source>
</evidence>
<dbReference type="Gene3D" id="4.10.80.30">
    <property type="entry name" value="DNA polymerase, domain 6"/>
    <property type="match status" value="1"/>
</dbReference>
<keyword evidence="13" id="KW-0961">Cell wall biogenesis/degradation</keyword>
<accession>A0A5A5TYG8</accession>
<evidence type="ECO:0000256" key="8">
    <source>
        <dbReference type="ARBA" id="ARBA00022525"/>
    </source>
</evidence>
<comment type="subcellular location">
    <subcellularLocation>
        <location evidence="1">Secreted</location>
    </subcellularLocation>
</comment>
<dbReference type="Gene3D" id="3.40.80.10">
    <property type="entry name" value="Peptidoglycan recognition protein-like"/>
    <property type="match status" value="1"/>
</dbReference>
<comment type="similarity">
    <text evidence="3">In the C-terminal section; belongs to the glycosyl hydrolase 73 family.</text>
</comment>
<comment type="similarity">
    <text evidence="4">Belongs to the glycosyl hydrolase 73 family.</text>
</comment>
<evidence type="ECO:0000256" key="1">
    <source>
        <dbReference type="ARBA" id="ARBA00004613"/>
    </source>
</evidence>
<dbReference type="InterPro" id="IPR002901">
    <property type="entry name" value="MGlyc_endo_b_GlcNAc-like_dom"/>
</dbReference>
<evidence type="ECO:0000256" key="12">
    <source>
        <dbReference type="ARBA" id="ARBA00023268"/>
    </source>
</evidence>
<dbReference type="PANTHER" id="PTHR33308">
    <property type="entry name" value="PEPTIDOGLYCAN HYDROLASE FLGJ"/>
    <property type="match status" value="1"/>
</dbReference>
<dbReference type="GO" id="GO:0008745">
    <property type="term" value="F:N-acetylmuramoyl-L-alanine amidase activity"/>
    <property type="evidence" value="ECO:0007669"/>
    <property type="project" value="InterPro"/>
</dbReference>
<proteinExistence type="inferred from homology"/>
<evidence type="ECO:0000256" key="14">
    <source>
        <dbReference type="ARBA" id="ARBA00034414"/>
    </source>
</evidence>
<dbReference type="SUPFAM" id="SSF55846">
    <property type="entry name" value="N-acetylmuramoyl-L-alanine amidase-like"/>
    <property type="match status" value="1"/>
</dbReference>
<dbReference type="Proteomes" id="UP000323274">
    <property type="component" value="Unassembled WGS sequence"/>
</dbReference>
<dbReference type="InterPro" id="IPR002502">
    <property type="entry name" value="Amidase_domain"/>
</dbReference>
<keyword evidence="12" id="KW-0511">Multifunctional enzyme</keyword>
<dbReference type="SMART" id="SM00047">
    <property type="entry name" value="LYZ2"/>
    <property type="match status" value="1"/>
</dbReference>
<feature type="domain" description="GW" evidence="15">
    <location>
        <begin position="583"/>
        <end position="665"/>
    </location>
</feature>
<evidence type="ECO:0000256" key="3">
    <source>
        <dbReference type="ARBA" id="ARBA00007974"/>
    </source>
</evidence>
<dbReference type="InterPro" id="IPR025987">
    <property type="entry name" value="GW_dom"/>
</dbReference>
<name>A0A5A5TYG8_LEUCI</name>
<dbReference type="Pfam" id="PF01832">
    <property type="entry name" value="Glucosaminidase"/>
    <property type="match status" value="1"/>
</dbReference>
<protein>
    <recommendedName>
        <fullName evidence="7">Bifunctional autolysin</fullName>
        <ecNumber evidence="6">3.2.1.96</ecNumber>
    </recommendedName>
</protein>
<dbReference type="SMART" id="SM00644">
    <property type="entry name" value="Ami_2"/>
    <property type="match status" value="1"/>
</dbReference>
<dbReference type="EMBL" id="BJJW01000006">
    <property type="protein sequence ID" value="GDZ83801.1"/>
    <property type="molecule type" value="Genomic_DNA"/>
</dbReference>
<evidence type="ECO:0000256" key="13">
    <source>
        <dbReference type="ARBA" id="ARBA00023316"/>
    </source>
</evidence>
<evidence type="ECO:0000313" key="17">
    <source>
        <dbReference type="Proteomes" id="UP000323274"/>
    </source>
</evidence>
<reference evidence="16 17" key="1">
    <citation type="submission" date="2019-04" db="EMBL/GenBank/DDBJ databases">
        <title>A pseudo-fructophilic Leuconostoc citreum strain F192-5 isolated from peel of satsuma mandarin: the first report for isolation and characterization of strain-dependent fructophilic-like characteristics.</title>
        <authorList>
            <person name="Maeno S."/>
            <person name="Tanizawa Y."/>
            <person name="Kajikawa A."/>
            <person name="Kanesaki Y."/>
            <person name="Kubota E."/>
            <person name="Arita M."/>
            <person name="Leon D."/>
            <person name="Endo A."/>
        </authorList>
    </citation>
    <scope>NUCLEOTIDE SEQUENCE [LARGE SCALE GENOMIC DNA]</scope>
    <source>
        <strain evidence="16 17">F192-5</strain>
    </source>
</reference>
<keyword evidence="11" id="KW-0378">Hydrolase</keyword>
<dbReference type="InterPro" id="IPR036505">
    <property type="entry name" value="Amidase/PGRP_sf"/>
</dbReference>
<organism evidence="16 17">
    <name type="scientific">Leuconostoc citreum</name>
    <dbReference type="NCBI Taxonomy" id="33964"/>
    <lineage>
        <taxon>Bacteria</taxon>
        <taxon>Bacillati</taxon>
        <taxon>Bacillota</taxon>
        <taxon>Bacilli</taxon>
        <taxon>Lactobacillales</taxon>
        <taxon>Lactobacillaceae</taxon>
        <taxon>Leuconostoc</taxon>
    </lineage>
</organism>
<comment type="similarity">
    <text evidence="2">In the N-terminal section; belongs to the N-acetylmuramoyl-L-alanine amidase 2 family.</text>
</comment>
<dbReference type="InterPro" id="IPR051056">
    <property type="entry name" value="Glycosyl_Hydrolase_73"/>
</dbReference>
<evidence type="ECO:0000256" key="11">
    <source>
        <dbReference type="ARBA" id="ARBA00022801"/>
    </source>
</evidence>
<evidence type="ECO:0000256" key="5">
    <source>
        <dbReference type="ARBA" id="ARBA00011697"/>
    </source>
</evidence>
<dbReference type="RefSeq" id="WP_149334334.1">
    <property type="nucleotide sequence ID" value="NZ_BJJW01000006.1"/>
</dbReference>
<keyword evidence="10" id="KW-0677">Repeat</keyword>
<dbReference type="AlphaFoldDB" id="A0A5A5TYG8"/>
<keyword evidence="9" id="KW-0732">Signal</keyword>
<dbReference type="GO" id="GO:0005576">
    <property type="term" value="C:extracellular region"/>
    <property type="evidence" value="ECO:0007669"/>
    <property type="project" value="UniProtKB-SubCell"/>
</dbReference>
<dbReference type="Gene3D" id="1.10.530.10">
    <property type="match status" value="1"/>
</dbReference>
<feature type="domain" description="GW" evidence="15">
    <location>
        <begin position="407"/>
        <end position="489"/>
    </location>
</feature>
<feature type="domain" description="GW" evidence="15">
    <location>
        <begin position="237"/>
        <end position="319"/>
    </location>
</feature>
<dbReference type="InterPro" id="IPR038200">
    <property type="entry name" value="GW_dom_sf"/>
</dbReference>
<dbReference type="GO" id="GO:0004040">
    <property type="term" value="F:amidase activity"/>
    <property type="evidence" value="ECO:0007669"/>
    <property type="project" value="InterPro"/>
</dbReference>
<dbReference type="GO" id="GO:0009253">
    <property type="term" value="P:peptidoglycan catabolic process"/>
    <property type="evidence" value="ECO:0007669"/>
    <property type="project" value="InterPro"/>
</dbReference>
<comment type="subunit">
    <text evidence="5">Oligomer; forms a ring structure at the cell surface which is important for efficient partitioning of daughter cells after cell division.</text>
</comment>
<dbReference type="PROSITE" id="PS51780">
    <property type="entry name" value="GW"/>
    <property type="match status" value="5"/>
</dbReference>
<dbReference type="Gene3D" id="2.30.30.170">
    <property type="match status" value="5"/>
</dbReference>
<evidence type="ECO:0000256" key="2">
    <source>
        <dbReference type="ARBA" id="ARBA00006088"/>
    </source>
</evidence>
<dbReference type="EC" id="3.2.1.96" evidence="6"/>
<dbReference type="GO" id="GO:0071555">
    <property type="term" value="P:cell wall organization"/>
    <property type="evidence" value="ECO:0007669"/>
    <property type="project" value="UniProtKB-KW"/>
</dbReference>